<dbReference type="PANTHER" id="PTHR32347">
    <property type="entry name" value="EFFLUX SYSTEM COMPONENT YKNX-RELATED"/>
    <property type="match status" value="1"/>
</dbReference>
<keyword evidence="3" id="KW-0175">Coiled coil</keyword>
<dbReference type="EMBL" id="PFBY01000038">
    <property type="protein sequence ID" value="PIR76176.1"/>
    <property type="molecule type" value="Genomic_DNA"/>
</dbReference>
<dbReference type="AlphaFoldDB" id="A0A2H0TXC3"/>
<evidence type="ECO:0000256" key="2">
    <source>
        <dbReference type="ARBA" id="ARBA00009477"/>
    </source>
</evidence>
<dbReference type="PANTHER" id="PTHR32347:SF23">
    <property type="entry name" value="BLL5650 PROTEIN"/>
    <property type="match status" value="1"/>
</dbReference>
<comment type="similarity">
    <text evidence="2">Belongs to the membrane fusion protein (MFP) (TC 8.A.1) family.</text>
</comment>
<evidence type="ECO:0008006" key="6">
    <source>
        <dbReference type="Google" id="ProtNLM"/>
    </source>
</evidence>
<dbReference type="Proteomes" id="UP000231530">
    <property type="component" value="Unassembled WGS sequence"/>
</dbReference>
<sequence length="609" mass="64748">MKFFKKKWVLISLGIILVVGGLLFAQSRKKAVPEFSSQPVERIDLKQTVSETGSVEASLELTYGWEASGKVTTIGKHIGDTVTSTDVIATLDSTQQRARYNQAVASLSSSQAQLNLQLAGPSDEVKKKSSAAIAQAQASLLQSQANLSKVEAQSSASIINAQKTVDTAKNNLQLVANGEDSNLVNNAYADLVNILKSSVTNLGNALTASDNILGIDNVFANDTFESVLGIQDSIALQQARNSYYDAQSGKNDAAQVTLPLDSSSDHASVDAAQTVVADALSVMQTHLSYVQQTLTATRPIGNLTQSSLDTLKSGITTVQGYIDTSATNVTNGMQAISTARNSLTSYHIAYDKAVSDLDQAKKQTDADIAVAHAQVSAQEANLAQAQASYDDLVAPPRTVDLASLRADVSRQAAALSAARDDLKKTELLALSDGVVSRLDVEVGENVIANQDIVGIISAGFTIKVDISEADIAKVSVNNSVDITLDAYGDDVHFAGHVVKIEPSQTEISGVVYYKTTILFDHTEEHYDIRSGMTANIDILTDSKDGVLVIPRRAILTQDGKKIVRVVKDATKGVFEERDVQTGLPGDDGLVEITSGLTEGEVIVTFLKES</sequence>
<comment type="subcellular location">
    <subcellularLocation>
        <location evidence="1">Cell envelope</location>
    </subcellularLocation>
</comment>
<dbReference type="InterPro" id="IPR006143">
    <property type="entry name" value="RND_pump_MFP"/>
</dbReference>
<accession>A0A2H0TXC3</accession>
<dbReference type="NCBIfam" id="TIGR01730">
    <property type="entry name" value="RND_mfp"/>
    <property type="match status" value="1"/>
</dbReference>
<dbReference type="Gene3D" id="1.10.287.470">
    <property type="entry name" value="Helix hairpin bin"/>
    <property type="match status" value="1"/>
</dbReference>
<dbReference type="Gene3D" id="2.40.30.170">
    <property type="match status" value="1"/>
</dbReference>
<dbReference type="Gene3D" id="2.40.50.100">
    <property type="match status" value="1"/>
</dbReference>
<evidence type="ECO:0000256" key="1">
    <source>
        <dbReference type="ARBA" id="ARBA00004196"/>
    </source>
</evidence>
<evidence type="ECO:0000313" key="5">
    <source>
        <dbReference type="Proteomes" id="UP000231530"/>
    </source>
</evidence>
<proteinExistence type="inferred from homology"/>
<comment type="caution">
    <text evidence="4">The sequence shown here is derived from an EMBL/GenBank/DDBJ whole genome shotgun (WGS) entry which is preliminary data.</text>
</comment>
<name>A0A2H0TXC3_9BACT</name>
<gene>
    <name evidence="4" type="ORF">COU32_03405</name>
</gene>
<dbReference type="Gene3D" id="2.40.420.20">
    <property type="match status" value="1"/>
</dbReference>
<reference evidence="5" key="1">
    <citation type="submission" date="2017-09" db="EMBL/GenBank/DDBJ databases">
        <title>Depth-based differentiation of microbial function through sediment-hosted aquifers and enrichment of novel symbionts in the deep terrestrial subsurface.</title>
        <authorList>
            <person name="Probst A.J."/>
            <person name="Ladd B."/>
            <person name="Jarett J.K."/>
            <person name="Geller-Mcgrath D.E."/>
            <person name="Sieber C.M.K."/>
            <person name="Emerson J.B."/>
            <person name="Anantharaman K."/>
            <person name="Thomas B.C."/>
            <person name="Malmstrom R."/>
            <person name="Stieglmeier M."/>
            <person name="Klingl A."/>
            <person name="Woyke T."/>
            <person name="Ryan C.M."/>
            <person name="Banfield J.F."/>
        </authorList>
    </citation>
    <scope>NUCLEOTIDE SEQUENCE [LARGE SCALE GENOMIC DNA]</scope>
</reference>
<protein>
    <recommendedName>
        <fullName evidence="6">Membrane fusion protein biotin-lipoyl like domain-containing protein</fullName>
    </recommendedName>
</protein>
<dbReference type="InterPro" id="IPR050465">
    <property type="entry name" value="UPF0194_transport"/>
</dbReference>
<dbReference type="GO" id="GO:0022857">
    <property type="term" value="F:transmembrane transporter activity"/>
    <property type="evidence" value="ECO:0007669"/>
    <property type="project" value="InterPro"/>
</dbReference>
<organism evidence="4 5">
    <name type="scientific">Candidatus Magasanikbacteria bacterium CG10_big_fil_rev_8_21_14_0_10_42_10</name>
    <dbReference type="NCBI Taxonomy" id="1974649"/>
    <lineage>
        <taxon>Bacteria</taxon>
        <taxon>Candidatus Magasanikiibacteriota</taxon>
    </lineage>
</organism>
<evidence type="ECO:0000313" key="4">
    <source>
        <dbReference type="EMBL" id="PIR76176.1"/>
    </source>
</evidence>
<dbReference type="GO" id="GO:0030313">
    <property type="term" value="C:cell envelope"/>
    <property type="evidence" value="ECO:0007669"/>
    <property type="project" value="UniProtKB-SubCell"/>
</dbReference>
<evidence type="ECO:0000256" key="3">
    <source>
        <dbReference type="ARBA" id="ARBA00023054"/>
    </source>
</evidence>
<dbReference type="SUPFAM" id="SSF111369">
    <property type="entry name" value="HlyD-like secretion proteins"/>
    <property type="match status" value="1"/>
</dbReference>
<dbReference type="GO" id="GO:0016020">
    <property type="term" value="C:membrane"/>
    <property type="evidence" value="ECO:0007669"/>
    <property type="project" value="InterPro"/>
</dbReference>